<evidence type="ECO:0000313" key="1">
    <source>
        <dbReference type="EMBL" id="ETO01470.1"/>
    </source>
</evidence>
<dbReference type="EMBL" id="ASPP01038234">
    <property type="protein sequence ID" value="ETO01470.1"/>
    <property type="molecule type" value="Genomic_DNA"/>
</dbReference>
<comment type="caution">
    <text evidence="1">The sequence shown here is derived from an EMBL/GenBank/DDBJ whole genome shotgun (WGS) entry which is preliminary data.</text>
</comment>
<proteinExistence type="predicted"/>
<feature type="non-terminal residue" evidence="1">
    <location>
        <position position="1"/>
    </location>
</feature>
<dbReference type="AlphaFoldDB" id="X6LL75"/>
<reference evidence="1 2" key="1">
    <citation type="journal article" date="2013" name="Curr. Biol.">
        <title>The Genome of the Foraminiferan Reticulomyxa filosa.</title>
        <authorList>
            <person name="Glockner G."/>
            <person name="Hulsmann N."/>
            <person name="Schleicher M."/>
            <person name="Noegel A.A."/>
            <person name="Eichinger L."/>
            <person name="Gallinger C."/>
            <person name="Pawlowski J."/>
            <person name="Sierra R."/>
            <person name="Euteneuer U."/>
            <person name="Pillet L."/>
            <person name="Moustafa A."/>
            <person name="Platzer M."/>
            <person name="Groth M."/>
            <person name="Szafranski K."/>
            <person name="Schliwa M."/>
        </authorList>
    </citation>
    <scope>NUCLEOTIDE SEQUENCE [LARGE SCALE GENOMIC DNA]</scope>
</reference>
<accession>X6LL75</accession>
<dbReference type="Proteomes" id="UP000023152">
    <property type="component" value="Unassembled WGS sequence"/>
</dbReference>
<keyword evidence="2" id="KW-1185">Reference proteome</keyword>
<protein>
    <submittedName>
        <fullName evidence="1">Uncharacterized protein</fullName>
    </submittedName>
</protein>
<gene>
    <name evidence="1" type="ORF">RFI_35970</name>
</gene>
<name>X6LL75_RETFI</name>
<organism evidence="1 2">
    <name type="scientific">Reticulomyxa filosa</name>
    <dbReference type="NCBI Taxonomy" id="46433"/>
    <lineage>
        <taxon>Eukaryota</taxon>
        <taxon>Sar</taxon>
        <taxon>Rhizaria</taxon>
        <taxon>Retaria</taxon>
        <taxon>Foraminifera</taxon>
        <taxon>Monothalamids</taxon>
        <taxon>Reticulomyxidae</taxon>
        <taxon>Reticulomyxa</taxon>
    </lineage>
</organism>
<evidence type="ECO:0000313" key="2">
    <source>
        <dbReference type="Proteomes" id="UP000023152"/>
    </source>
</evidence>
<sequence>LILQAKLFFFLAKGSKWNREKSKCKSTSIPKNKKNFILKKLLQKNLCKLEWNFSSFFMKGQKKLRYSVLQMQIHFVLSWFSMLLLRIFFDETKNFFSIFCFLKTKQLSKQKDASQMHFTFNFKIIHNCGQDITNGQQLKVEIHMQKIFFILEMSQ</sequence>